<dbReference type="EMBL" id="CP013738">
    <property type="protein sequence ID" value="ALU97502.1"/>
    <property type="molecule type" value="Genomic_DNA"/>
</dbReference>
<dbReference type="GeneID" id="27786993"/>
<organism evidence="2 3">
    <name type="scientific">Streptomyces globisporus C-1027</name>
    <dbReference type="NCBI Taxonomy" id="1172567"/>
    <lineage>
        <taxon>Bacteria</taxon>
        <taxon>Bacillati</taxon>
        <taxon>Actinomycetota</taxon>
        <taxon>Actinomycetes</taxon>
        <taxon>Kitasatosporales</taxon>
        <taxon>Streptomycetaceae</taxon>
        <taxon>Streptomyces</taxon>
    </lineage>
</organism>
<dbReference type="Proteomes" id="UP000064183">
    <property type="component" value="Chromosome"/>
</dbReference>
<reference evidence="2 3" key="1">
    <citation type="journal article" date="2012" name="J. Bacteriol.">
        <title>Draft genome sequence of Streptomyces globisporus C-1027, which produces an antitumor antibiotic consisting of a nine-membered enediyne with a chromoprotein.</title>
        <authorList>
            <person name="Wang L."/>
            <person name="Wang S."/>
            <person name="He Q."/>
            <person name="Yu T."/>
            <person name="Li Q."/>
            <person name="Hong B."/>
        </authorList>
    </citation>
    <scope>NUCLEOTIDE SEQUENCE [LARGE SCALE GENOMIC DNA]</scope>
    <source>
        <strain evidence="2 3">C-1027</strain>
    </source>
</reference>
<proteinExistence type="predicted"/>
<accession>A0A0U3KNH9</accession>
<dbReference type="InterPro" id="IPR032710">
    <property type="entry name" value="NTF2-like_dom_sf"/>
</dbReference>
<dbReference type="GO" id="GO:0016853">
    <property type="term" value="F:isomerase activity"/>
    <property type="evidence" value="ECO:0007669"/>
    <property type="project" value="UniProtKB-KW"/>
</dbReference>
<sequence length="144" mass="15899">MTHSPTTDSRAVLAAMYTAEARYLAAGGPGTVSFDLLAPCFAPDVVLHQAAALPYGGDWRGHRGMERFFRAMSDTWAEFELVAQDFLATGETSVVRTIVRARSRATGRELTFPILQTLTVRDGRITEVRPFYWDTDAVVRACTP</sequence>
<dbReference type="Gene3D" id="3.10.450.50">
    <property type="match status" value="1"/>
</dbReference>
<dbReference type="KEGG" id="sgb:WQO_31665"/>
<protein>
    <submittedName>
        <fullName evidence="2">Ketosteroid isomerase</fullName>
    </submittedName>
</protein>
<keyword evidence="2" id="KW-0413">Isomerase</keyword>
<gene>
    <name evidence="2" type="ORF">WQO_31665</name>
</gene>
<dbReference type="STRING" id="1172567.WQO_31665"/>
<feature type="domain" description="SnoaL-like" evidence="1">
    <location>
        <begin position="34"/>
        <end position="128"/>
    </location>
</feature>
<dbReference type="InterPro" id="IPR037401">
    <property type="entry name" value="SnoaL-like"/>
</dbReference>
<dbReference type="PANTHER" id="PTHR41252">
    <property type="entry name" value="BLR2505 PROTEIN"/>
    <property type="match status" value="1"/>
</dbReference>
<evidence type="ECO:0000313" key="3">
    <source>
        <dbReference type="Proteomes" id="UP000064183"/>
    </source>
</evidence>
<evidence type="ECO:0000313" key="2">
    <source>
        <dbReference type="EMBL" id="ALU97502.1"/>
    </source>
</evidence>
<dbReference type="RefSeq" id="WP_010058934.1">
    <property type="nucleotide sequence ID" value="NZ_CP013738.1"/>
</dbReference>
<evidence type="ECO:0000259" key="1">
    <source>
        <dbReference type="Pfam" id="PF12680"/>
    </source>
</evidence>
<dbReference type="Pfam" id="PF12680">
    <property type="entry name" value="SnoaL_2"/>
    <property type="match status" value="1"/>
</dbReference>
<dbReference type="AlphaFoldDB" id="A0A0U3KNH9"/>
<dbReference type="PANTHER" id="PTHR41252:SF1">
    <property type="entry name" value="BLR2505 PROTEIN"/>
    <property type="match status" value="1"/>
</dbReference>
<name>A0A0U3KNH9_STRGL</name>
<dbReference type="SUPFAM" id="SSF54427">
    <property type="entry name" value="NTF2-like"/>
    <property type="match status" value="1"/>
</dbReference>